<dbReference type="OrthoDB" id="7592887at2"/>
<protein>
    <recommendedName>
        <fullName evidence="4">Tetratricopeptide repeat protein</fullName>
    </recommendedName>
</protein>
<reference evidence="2 3" key="1">
    <citation type="submission" date="2019-02" db="EMBL/GenBank/DDBJ databases">
        <title>Polymorphobacter sp. isolated from the lake at the Tibet of China.</title>
        <authorList>
            <person name="Li A."/>
        </authorList>
    </citation>
    <scope>NUCLEOTIDE SEQUENCE [LARGE SCALE GENOMIC DNA]</scope>
    <source>
        <strain evidence="2 3">DJ1R-1</strain>
    </source>
</reference>
<keyword evidence="3" id="KW-1185">Reference proteome</keyword>
<keyword evidence="1" id="KW-0732">Signal</keyword>
<feature type="signal peptide" evidence="1">
    <location>
        <begin position="1"/>
        <end position="29"/>
    </location>
</feature>
<dbReference type="EMBL" id="SIHO01000002">
    <property type="protein sequence ID" value="TFU03471.1"/>
    <property type="molecule type" value="Genomic_DNA"/>
</dbReference>
<dbReference type="Gene3D" id="1.25.40.10">
    <property type="entry name" value="Tetratricopeptide repeat domain"/>
    <property type="match status" value="2"/>
</dbReference>
<feature type="chain" id="PRO_5021312764" description="Tetratricopeptide repeat protein" evidence="1">
    <location>
        <begin position="30"/>
        <end position="374"/>
    </location>
</feature>
<evidence type="ECO:0000313" key="3">
    <source>
        <dbReference type="Proteomes" id="UP000297737"/>
    </source>
</evidence>
<gene>
    <name evidence="2" type="ORF">EUV02_09900</name>
</gene>
<dbReference type="RefSeq" id="WP_135246063.1">
    <property type="nucleotide sequence ID" value="NZ_SIHO01000002.1"/>
</dbReference>
<proteinExistence type="predicted"/>
<name>A0A4Y9ENX5_9SPHN</name>
<dbReference type="SUPFAM" id="SSF48452">
    <property type="entry name" value="TPR-like"/>
    <property type="match status" value="2"/>
</dbReference>
<organism evidence="2 3">
    <name type="scientific">Glacieibacterium arshaanense</name>
    <dbReference type="NCBI Taxonomy" id="2511025"/>
    <lineage>
        <taxon>Bacteria</taxon>
        <taxon>Pseudomonadati</taxon>
        <taxon>Pseudomonadota</taxon>
        <taxon>Alphaproteobacteria</taxon>
        <taxon>Sphingomonadales</taxon>
        <taxon>Sphingosinicellaceae</taxon>
        <taxon>Glacieibacterium</taxon>
    </lineage>
</organism>
<evidence type="ECO:0000256" key="1">
    <source>
        <dbReference type="SAM" id="SignalP"/>
    </source>
</evidence>
<sequence>MKSVMQRIAARASLAGVLAALVVAAPGAAAVSSAVGKPLQSAAAAAKAGNTGAAIKAVDQARAAAKTDEERKKVAEMAGYVYTRAGQYGKAAAELESIGAPATQLAPLYYQAGQYDKAIATAKRAGGGEGMQIIIAQSYLHTGRAKDAVVAYQNLIKANGPKPAYLSSLASAQYKAGDKAGYLATTTKLIKVDSSPERWKALLTNFMQTSMRPEARLASFYLMQQTGAIDRPVDWLDFGKLAIVNNQPGTAVAVLPKAGDLSGDPMSAKLMTAASSRAAPALAAAPKQAANPATALQAGNAFLGAGQYPQAAAAYATAVKAGGATADQARVYGGIALVKAGNLGAAKAQFAAVDPKSYMKDIADLWALYVSTKG</sequence>
<dbReference type="Proteomes" id="UP000297737">
    <property type="component" value="Unassembled WGS sequence"/>
</dbReference>
<evidence type="ECO:0000313" key="2">
    <source>
        <dbReference type="EMBL" id="TFU03471.1"/>
    </source>
</evidence>
<dbReference type="InterPro" id="IPR011990">
    <property type="entry name" value="TPR-like_helical_dom_sf"/>
</dbReference>
<accession>A0A4Y9ENX5</accession>
<comment type="caution">
    <text evidence="2">The sequence shown here is derived from an EMBL/GenBank/DDBJ whole genome shotgun (WGS) entry which is preliminary data.</text>
</comment>
<dbReference type="AlphaFoldDB" id="A0A4Y9ENX5"/>
<evidence type="ECO:0008006" key="4">
    <source>
        <dbReference type="Google" id="ProtNLM"/>
    </source>
</evidence>